<dbReference type="Pfam" id="PF06133">
    <property type="entry name" value="Com_YlbF"/>
    <property type="match status" value="1"/>
</dbReference>
<sequence length="117" mass="13678">MINIYDKANELASLIKQSEEYKAYDKIKDEVYEDEQSKRMIKDYKKLQFEAQAAYLTGKEPEAELMEKIQKMGEVLQFNPKITEFFSAEYKFNTLVSDIYKIIGEACDVGANMFDED</sequence>
<protein>
    <recommendedName>
        <fullName evidence="1">UPF0342 protein PUP29_02025</fullName>
    </recommendedName>
</protein>
<accession>A0AAU8A9E4</accession>
<dbReference type="Gene3D" id="1.20.1500.10">
    <property type="entry name" value="YheA/YmcA-like"/>
    <property type="match status" value="1"/>
</dbReference>
<dbReference type="PANTHER" id="PTHR38448:SF1">
    <property type="entry name" value="YLBF FAMILY REGULATOR"/>
    <property type="match status" value="1"/>
</dbReference>
<gene>
    <name evidence="2" type="ORF">PUP29_02025</name>
</gene>
<reference evidence="2" key="1">
    <citation type="submission" date="2023-02" db="EMBL/GenBank/DDBJ databases">
        <title>Gut commensal Christensenella minuta modulates host metabolism via a new class of secondary bile acids.</title>
        <authorList>
            <person name="Liu C."/>
        </authorList>
    </citation>
    <scope>NUCLEOTIDE SEQUENCE</scope>
    <source>
        <strain evidence="2">CA70</strain>
    </source>
</reference>
<dbReference type="HAMAP" id="MF_01526">
    <property type="entry name" value="UPF0342"/>
    <property type="match status" value="1"/>
</dbReference>
<proteinExistence type="inferred from homology"/>
<organism evidence="2">
    <name type="scientific">Christensenella massiliensis</name>
    <dbReference type="NCBI Taxonomy" id="1805714"/>
    <lineage>
        <taxon>Bacteria</taxon>
        <taxon>Bacillati</taxon>
        <taxon>Bacillota</taxon>
        <taxon>Clostridia</taxon>
        <taxon>Christensenellales</taxon>
        <taxon>Christensenellaceae</taxon>
        <taxon>Christensenella</taxon>
    </lineage>
</organism>
<comment type="similarity">
    <text evidence="1">Belongs to the UPF0342 family.</text>
</comment>
<dbReference type="AlphaFoldDB" id="A0AAU8A9E4"/>
<dbReference type="PANTHER" id="PTHR38448">
    <property type="entry name" value="REGULATORY PROTEIN YLBF-RELATED"/>
    <property type="match status" value="1"/>
</dbReference>
<dbReference type="SUPFAM" id="SSF158622">
    <property type="entry name" value="YheA/YmcA-like"/>
    <property type="match status" value="1"/>
</dbReference>
<evidence type="ECO:0000313" key="2">
    <source>
        <dbReference type="EMBL" id="XCC62724.1"/>
    </source>
</evidence>
<dbReference type="InterPro" id="IPR010368">
    <property type="entry name" value="Com_YlbF"/>
</dbReference>
<dbReference type="InterPro" id="IPR023378">
    <property type="entry name" value="YheA/YmcA-like_dom_sf"/>
</dbReference>
<dbReference type="InterPro" id="IPR052767">
    <property type="entry name" value="Bact_com_dev_regulator"/>
</dbReference>
<dbReference type="RefSeq" id="WP_079547487.1">
    <property type="nucleotide sequence ID" value="NZ_CP117826.1"/>
</dbReference>
<evidence type="ECO:0000256" key="1">
    <source>
        <dbReference type="HAMAP-Rule" id="MF_01526"/>
    </source>
</evidence>
<name>A0AAU8A9E4_9FIRM</name>
<dbReference type="EMBL" id="CP117826">
    <property type="protein sequence ID" value="XCC62724.1"/>
    <property type="molecule type" value="Genomic_DNA"/>
</dbReference>